<dbReference type="KEGG" id="aii:E4K63_06590"/>
<dbReference type="Proteomes" id="UP000502004">
    <property type="component" value="Chromosome"/>
</dbReference>
<evidence type="ECO:0000313" key="8">
    <source>
        <dbReference type="EMBL" id="QIV96514.1"/>
    </source>
</evidence>
<keyword evidence="9" id="KW-1185">Reference proteome</keyword>
<evidence type="ECO:0000256" key="4">
    <source>
        <dbReference type="ARBA" id="ARBA00022989"/>
    </source>
</evidence>
<evidence type="ECO:0000256" key="6">
    <source>
        <dbReference type="SAM" id="Phobius"/>
    </source>
</evidence>
<dbReference type="EMBL" id="CP038241">
    <property type="protein sequence ID" value="QIV96514.1"/>
    <property type="molecule type" value="Genomic_DNA"/>
</dbReference>
<dbReference type="Pfam" id="PF00884">
    <property type="entry name" value="Sulfatase"/>
    <property type="match status" value="1"/>
</dbReference>
<gene>
    <name evidence="8" type="ORF">E4K63_06590</name>
</gene>
<evidence type="ECO:0000313" key="9">
    <source>
        <dbReference type="Proteomes" id="UP000502004"/>
    </source>
</evidence>
<evidence type="ECO:0000259" key="7">
    <source>
        <dbReference type="Pfam" id="PF00884"/>
    </source>
</evidence>
<keyword evidence="2" id="KW-1003">Cell membrane</keyword>
<dbReference type="GO" id="GO:0005886">
    <property type="term" value="C:plasma membrane"/>
    <property type="evidence" value="ECO:0007669"/>
    <property type="project" value="UniProtKB-SubCell"/>
</dbReference>
<comment type="subcellular location">
    <subcellularLocation>
        <location evidence="1">Cell membrane</location>
        <topology evidence="1">Multi-pass membrane protein</topology>
    </subcellularLocation>
</comment>
<dbReference type="InterPro" id="IPR000917">
    <property type="entry name" value="Sulfatase_N"/>
</dbReference>
<dbReference type="Gene3D" id="3.40.720.10">
    <property type="entry name" value="Alkaline Phosphatase, subunit A"/>
    <property type="match status" value="1"/>
</dbReference>
<reference evidence="8 9" key="1">
    <citation type="submission" date="2019-03" db="EMBL/GenBank/DDBJ databases">
        <title>Complete Genome Sequence of Allofrancisella inopinata Strain SYSU YG23 Isolated from Water-Cooling Systems in China.</title>
        <authorList>
            <person name="Ohrman C."/>
            <person name="Uneklint I."/>
            <person name="Sjodin A."/>
        </authorList>
    </citation>
    <scope>NUCLEOTIDE SEQUENCE [LARGE SCALE GENOMIC DNA]</scope>
    <source>
        <strain evidence="8 9">SYSU YG23</strain>
    </source>
</reference>
<evidence type="ECO:0000256" key="1">
    <source>
        <dbReference type="ARBA" id="ARBA00004651"/>
    </source>
</evidence>
<dbReference type="InterPro" id="IPR017850">
    <property type="entry name" value="Alkaline_phosphatase_core_sf"/>
</dbReference>
<dbReference type="CDD" id="cd16015">
    <property type="entry name" value="LTA_synthase"/>
    <property type="match status" value="1"/>
</dbReference>
<protein>
    <submittedName>
        <fullName evidence="8">LTA synthase family protein</fullName>
    </submittedName>
</protein>
<organism evidence="8 9">
    <name type="scientific">Allofrancisella inopinata</name>
    <dbReference type="NCBI Taxonomy" id="1085647"/>
    <lineage>
        <taxon>Bacteria</taxon>
        <taxon>Pseudomonadati</taxon>
        <taxon>Pseudomonadota</taxon>
        <taxon>Gammaproteobacteria</taxon>
        <taxon>Thiotrichales</taxon>
        <taxon>Francisellaceae</taxon>
        <taxon>Allofrancisella</taxon>
    </lineage>
</organism>
<feature type="transmembrane region" description="Helical" evidence="6">
    <location>
        <begin position="130"/>
        <end position="148"/>
    </location>
</feature>
<sequence length="457" mass="54039">MTVLIITTIVLITSNLVTSFFWLSVYNTIAICWIYSFVNIFFHSTSLCIIVSAFFIALIHAVNHTKYKILHEHFHYEDLFLYSQVFRFPKFYIPFVGVIRFWTIVSIAVISIFTIFYLNYLWVYNFSMNNWLMNILIFFLLNIIIFFLTKKTEQHSFDSCIKSFGVLMTILIYLYRNQKQIETLKSSELEADLLPKRIIAIQSESYMLAKENFDFSMSKKENCYKYGKLHVPCYGAYTMRSEFAFLTGLSLEKLDTDSFNPYRKTYKSVTNSYIEQLKGLGYRCVVVHPFKKDFFNRKQVFEHLGFDDFIDESEFEKTDIFTTDAQLTEYLEKYLQKHSDQKIFIFVITIAGHGPYTLQRRDSKKYKANTGSDEVDSYLDLNYKATTMLKALENNIDNDTLLIWYGDHKPSIANWNLSQQDKYSTDYFIIKKNASTKYSYEKNINVENLLSYSIKDY</sequence>
<feature type="transmembrane region" description="Helical" evidence="6">
    <location>
        <begin position="91"/>
        <end position="118"/>
    </location>
</feature>
<evidence type="ECO:0000256" key="2">
    <source>
        <dbReference type="ARBA" id="ARBA00022475"/>
    </source>
</evidence>
<dbReference type="SUPFAM" id="SSF53649">
    <property type="entry name" value="Alkaline phosphatase-like"/>
    <property type="match status" value="1"/>
</dbReference>
<dbReference type="PANTHER" id="PTHR47371:SF3">
    <property type="entry name" value="PHOSPHOGLYCEROL TRANSFERASE I"/>
    <property type="match status" value="1"/>
</dbReference>
<evidence type="ECO:0000256" key="5">
    <source>
        <dbReference type="ARBA" id="ARBA00023136"/>
    </source>
</evidence>
<dbReference type="InterPro" id="IPR050448">
    <property type="entry name" value="OpgB/LTA_synthase_biosynth"/>
</dbReference>
<proteinExistence type="predicted"/>
<keyword evidence="5 6" id="KW-0472">Membrane</keyword>
<evidence type="ECO:0000256" key="3">
    <source>
        <dbReference type="ARBA" id="ARBA00022692"/>
    </source>
</evidence>
<dbReference type="PANTHER" id="PTHR47371">
    <property type="entry name" value="LIPOTEICHOIC ACID SYNTHASE"/>
    <property type="match status" value="1"/>
</dbReference>
<dbReference type="AlphaFoldDB" id="A0AAE6YKH1"/>
<accession>A0AAE6YKH1</accession>
<keyword evidence="4 6" id="KW-1133">Transmembrane helix</keyword>
<feature type="transmembrane region" description="Helical" evidence="6">
    <location>
        <begin position="40"/>
        <end position="62"/>
    </location>
</feature>
<feature type="domain" description="Sulfatase N-terminal" evidence="7">
    <location>
        <begin position="231"/>
        <end position="448"/>
    </location>
</feature>
<keyword evidence="3 6" id="KW-0812">Transmembrane</keyword>
<name>A0AAE6YKH1_9GAMM</name>